<dbReference type="GO" id="GO:0004077">
    <property type="term" value="F:biotin--[biotin carboxyl-carrier protein] ligase activity"/>
    <property type="evidence" value="ECO:0007669"/>
    <property type="project" value="UniProtKB-EC"/>
</dbReference>
<reference evidence="3" key="1">
    <citation type="journal article" date="2020" name="mSystems">
        <title>Genome- and Community-Level Interaction Insights into Carbon Utilization and Element Cycling Functions of Hydrothermarchaeota in Hydrothermal Sediment.</title>
        <authorList>
            <person name="Zhou Z."/>
            <person name="Liu Y."/>
            <person name="Xu W."/>
            <person name="Pan J."/>
            <person name="Luo Z.H."/>
            <person name="Li M."/>
        </authorList>
    </citation>
    <scope>NUCLEOTIDE SEQUENCE [LARGE SCALE GENOMIC DNA]</scope>
    <source>
        <strain evidence="3">HyVt-80</strain>
    </source>
</reference>
<dbReference type="Pfam" id="PF03099">
    <property type="entry name" value="BPL_LplA_LipB"/>
    <property type="match status" value="1"/>
</dbReference>
<accession>A0A7C5HY62</accession>
<organism evidence="3">
    <name type="scientific">Kosmotoga arenicorallina</name>
    <dbReference type="NCBI Taxonomy" id="688066"/>
    <lineage>
        <taxon>Bacteria</taxon>
        <taxon>Thermotogati</taxon>
        <taxon>Thermotogota</taxon>
        <taxon>Thermotogae</taxon>
        <taxon>Kosmotogales</taxon>
        <taxon>Kosmotogaceae</taxon>
        <taxon>Kosmotoga</taxon>
    </lineage>
</organism>
<dbReference type="EC" id="6.3.4.15" evidence="3"/>
<gene>
    <name evidence="3" type="ORF">ENL26_02115</name>
</gene>
<dbReference type="PROSITE" id="PS51733">
    <property type="entry name" value="BPL_LPL_CATALYTIC"/>
    <property type="match status" value="1"/>
</dbReference>
<dbReference type="SUPFAM" id="SSF55681">
    <property type="entry name" value="Class II aaRS and biotin synthetases"/>
    <property type="match status" value="1"/>
</dbReference>
<dbReference type="AlphaFoldDB" id="A0A7C5HY62"/>
<evidence type="ECO:0000256" key="1">
    <source>
        <dbReference type="ARBA" id="ARBA00022598"/>
    </source>
</evidence>
<dbReference type="CDD" id="cd16442">
    <property type="entry name" value="BPL"/>
    <property type="match status" value="1"/>
</dbReference>
<feature type="domain" description="BPL/LPL catalytic" evidence="2">
    <location>
        <begin position="1"/>
        <end position="176"/>
    </location>
</feature>
<dbReference type="EMBL" id="DRTH01000123">
    <property type="protein sequence ID" value="HHF08553.1"/>
    <property type="molecule type" value="Genomic_DNA"/>
</dbReference>
<dbReference type="NCBIfam" id="TIGR00121">
    <property type="entry name" value="birA_ligase"/>
    <property type="match status" value="1"/>
</dbReference>
<keyword evidence="1 3" id="KW-0436">Ligase</keyword>
<evidence type="ECO:0000259" key="2">
    <source>
        <dbReference type="PROSITE" id="PS51733"/>
    </source>
</evidence>
<sequence>MIIGEEIYSFTELPSTNRYAMENLSKLPSGSVIWALEQTAGYGRFSRVWHSNNGGLWFSIVFKPRLLKDTGYYTKLVSVGVTELLRELDCEAMIKWPNDVYVNGKKIAGILTEAATEGEKLLGVVTGVGLNVKNSIPPELSKVAISLKEVTSRDYDVSFVFKKLLNKLESLRRKYLQVRMKKYFIRKWKKYLIHKVGDKIKVSLPNGEKITGIIEKINSEHLLLKAGDETIKITAGEIY</sequence>
<dbReference type="InterPro" id="IPR004408">
    <property type="entry name" value="Biotin_CoA_COase_ligase"/>
</dbReference>
<dbReference type="Proteomes" id="UP000886129">
    <property type="component" value="Unassembled WGS sequence"/>
</dbReference>
<dbReference type="PANTHER" id="PTHR12835">
    <property type="entry name" value="BIOTIN PROTEIN LIGASE"/>
    <property type="match status" value="1"/>
</dbReference>
<dbReference type="InterPro" id="IPR045864">
    <property type="entry name" value="aa-tRNA-synth_II/BPL/LPL"/>
</dbReference>
<proteinExistence type="predicted"/>
<comment type="caution">
    <text evidence="3">The sequence shown here is derived from an EMBL/GenBank/DDBJ whole genome shotgun (WGS) entry which is preliminary data.</text>
</comment>
<protein>
    <submittedName>
        <fullName evidence="3">Biotin--[acetyl-CoA-carboxylase] ligase</fullName>
        <ecNumber evidence="3">6.3.4.15</ecNumber>
    </submittedName>
</protein>
<name>A0A7C5HY62_9BACT</name>
<dbReference type="PANTHER" id="PTHR12835:SF5">
    <property type="entry name" value="BIOTIN--PROTEIN LIGASE"/>
    <property type="match status" value="1"/>
</dbReference>
<evidence type="ECO:0000313" key="3">
    <source>
        <dbReference type="EMBL" id="HHF08553.1"/>
    </source>
</evidence>
<dbReference type="GO" id="GO:0005737">
    <property type="term" value="C:cytoplasm"/>
    <property type="evidence" value="ECO:0007669"/>
    <property type="project" value="TreeGrafter"/>
</dbReference>
<dbReference type="Gene3D" id="3.30.930.10">
    <property type="entry name" value="Bira Bifunctional Protein, Domain 2"/>
    <property type="match status" value="1"/>
</dbReference>
<dbReference type="InterPro" id="IPR004143">
    <property type="entry name" value="BPL_LPL_catalytic"/>
</dbReference>